<organism evidence="1 2">
    <name type="scientific">Geodermatophilus amargosae</name>
    <dbReference type="NCBI Taxonomy" id="1296565"/>
    <lineage>
        <taxon>Bacteria</taxon>
        <taxon>Bacillati</taxon>
        <taxon>Actinomycetota</taxon>
        <taxon>Actinomycetes</taxon>
        <taxon>Geodermatophilales</taxon>
        <taxon>Geodermatophilaceae</taxon>
        <taxon>Geodermatophilus</taxon>
    </lineage>
</organism>
<gene>
    <name evidence="1" type="ORF">SAMN05660657_01204</name>
</gene>
<name>A0A1I6YL89_9ACTN</name>
<accession>A0A1I6YL89</accession>
<dbReference type="Proteomes" id="UP000199546">
    <property type="component" value="Unassembled WGS sequence"/>
</dbReference>
<dbReference type="STRING" id="1296565.SAMN05660657_01204"/>
<evidence type="ECO:0000313" key="2">
    <source>
        <dbReference type="Proteomes" id="UP000199546"/>
    </source>
</evidence>
<sequence>MVEVEVLESADLPAPWSRWDAFEGTGYERVLAPVATDGGDVEAYLYVHLAPDGG</sequence>
<reference evidence="2" key="1">
    <citation type="submission" date="2016-10" db="EMBL/GenBank/DDBJ databases">
        <authorList>
            <person name="Varghese N."/>
            <person name="Submissions S."/>
        </authorList>
    </citation>
    <scope>NUCLEOTIDE SEQUENCE [LARGE SCALE GENOMIC DNA]</scope>
    <source>
        <strain evidence="2">DSM 46136</strain>
    </source>
</reference>
<evidence type="ECO:0008006" key="3">
    <source>
        <dbReference type="Google" id="ProtNLM"/>
    </source>
</evidence>
<protein>
    <recommendedName>
        <fullName evidence="3">Gamma-glutamyl cyclotransferase, AIG2-like</fullName>
    </recommendedName>
</protein>
<evidence type="ECO:0000313" key="1">
    <source>
        <dbReference type="EMBL" id="SFT51263.1"/>
    </source>
</evidence>
<proteinExistence type="predicted"/>
<keyword evidence="2" id="KW-1185">Reference proteome</keyword>
<dbReference type="EMBL" id="FPBA01000003">
    <property type="protein sequence ID" value="SFT51263.1"/>
    <property type="molecule type" value="Genomic_DNA"/>
</dbReference>
<dbReference type="RefSeq" id="WP_175551439.1">
    <property type="nucleotide sequence ID" value="NZ_FPBA01000003.1"/>
</dbReference>
<dbReference type="AlphaFoldDB" id="A0A1I6YL89"/>